<dbReference type="EMBL" id="JBDJPC010000007">
    <property type="protein sequence ID" value="KAL1493926.1"/>
    <property type="molecule type" value="Genomic_DNA"/>
</dbReference>
<protein>
    <submittedName>
        <fullName evidence="2">Uncharacterized protein</fullName>
    </submittedName>
</protein>
<name>A0ABD1EGV4_HYPHA</name>
<feature type="region of interest" description="Disordered" evidence="1">
    <location>
        <begin position="92"/>
        <end position="120"/>
    </location>
</feature>
<comment type="caution">
    <text evidence="2">The sequence shown here is derived from an EMBL/GenBank/DDBJ whole genome shotgun (WGS) entry which is preliminary data.</text>
</comment>
<dbReference type="Proteomes" id="UP001566132">
    <property type="component" value="Unassembled WGS sequence"/>
</dbReference>
<keyword evidence="3" id="KW-1185">Reference proteome</keyword>
<feature type="compositionally biased region" description="Basic residues" evidence="1">
    <location>
        <begin position="103"/>
        <end position="112"/>
    </location>
</feature>
<organism evidence="2 3">
    <name type="scientific">Hypothenemus hampei</name>
    <name type="common">Coffee berry borer</name>
    <dbReference type="NCBI Taxonomy" id="57062"/>
    <lineage>
        <taxon>Eukaryota</taxon>
        <taxon>Metazoa</taxon>
        <taxon>Ecdysozoa</taxon>
        <taxon>Arthropoda</taxon>
        <taxon>Hexapoda</taxon>
        <taxon>Insecta</taxon>
        <taxon>Pterygota</taxon>
        <taxon>Neoptera</taxon>
        <taxon>Endopterygota</taxon>
        <taxon>Coleoptera</taxon>
        <taxon>Polyphaga</taxon>
        <taxon>Cucujiformia</taxon>
        <taxon>Curculionidae</taxon>
        <taxon>Scolytinae</taxon>
        <taxon>Hypothenemus</taxon>
    </lineage>
</organism>
<accession>A0ABD1EGV4</accession>
<evidence type="ECO:0000256" key="1">
    <source>
        <dbReference type="SAM" id="MobiDB-lite"/>
    </source>
</evidence>
<sequence>MNFRDTDRRPYSWDTLYNVRTETRSRLVRSHANQMRLRFAKPNEPSREDPPGNHWLPLSFLMEEFNLESNSNNAIPTQPAVPPESVQPEIQLQHPIGPTPTRRPSRTRIPPRRLKDFVLH</sequence>
<evidence type="ECO:0000313" key="2">
    <source>
        <dbReference type="EMBL" id="KAL1493926.1"/>
    </source>
</evidence>
<reference evidence="2 3" key="1">
    <citation type="submission" date="2024-05" db="EMBL/GenBank/DDBJ databases">
        <title>Genetic variation in Jamaican populations of the coffee berry borer (Hypothenemus hampei).</title>
        <authorList>
            <person name="Errbii M."/>
            <person name="Myrie A."/>
        </authorList>
    </citation>
    <scope>NUCLEOTIDE SEQUENCE [LARGE SCALE GENOMIC DNA]</scope>
    <source>
        <strain evidence="2">JA-Hopewell-2020-01-JO</strain>
        <tissue evidence="2">Whole body</tissue>
    </source>
</reference>
<proteinExistence type="predicted"/>
<gene>
    <name evidence="2" type="ORF">ABEB36_009606</name>
</gene>
<dbReference type="AlphaFoldDB" id="A0ABD1EGV4"/>
<evidence type="ECO:0000313" key="3">
    <source>
        <dbReference type="Proteomes" id="UP001566132"/>
    </source>
</evidence>